<dbReference type="AlphaFoldDB" id="A0A8C5S3M5"/>
<dbReference type="GeneTree" id="ENSGT00390000008658"/>
<dbReference type="Ensembl" id="ENSLLTT00000012042.1">
    <property type="protein sequence ID" value="ENSLLTP00000011583.1"/>
    <property type="gene ID" value="ENSLLTG00000008910.1"/>
</dbReference>
<protein>
    <submittedName>
        <fullName evidence="1">Chromosome 6 open reading frame 136</fullName>
    </submittedName>
</protein>
<dbReference type="InterPro" id="IPR018790">
    <property type="entry name" value="DUF2358"/>
</dbReference>
<accession>A0A8C5S3M5</accession>
<dbReference type="Proteomes" id="UP000694406">
    <property type="component" value="Unplaced"/>
</dbReference>
<name>A0A8C5S3M5_LATLA</name>
<gene>
    <name evidence="1" type="primary">C6orf136</name>
</gene>
<evidence type="ECO:0000313" key="2">
    <source>
        <dbReference type="Proteomes" id="UP000694406"/>
    </source>
</evidence>
<dbReference type="PANTHER" id="PTHR31094:SF2">
    <property type="entry name" value="RIKEN CDNA 2310061I04 GENE"/>
    <property type="match status" value="1"/>
</dbReference>
<keyword evidence="2" id="KW-1185">Reference proteome</keyword>
<evidence type="ECO:0000313" key="1">
    <source>
        <dbReference type="Ensembl" id="ENSLLTP00000011583.1"/>
    </source>
</evidence>
<sequence>MFQRSPKAALRVGARCSWRWDGSSSSSSSPFRLCPGDSARCCHPARLRPRDAAASWDKLPPELVSSASIRLTFHSLFSKKLSEAAPHLPALSHPSAKNCTVINYGLKFSSLETRPFFQPAVPSLPESMEDAIILENGRQEDSLRVRPSEGLDSASLDSLYSLFHGWHLQSPFQTSEAAPTSLIPFQATSGAPSPVTSPTSSNSDMEEHLEVMHQKLREELPSFFTRNHNFAMYSLDVEFINEILHLKTRGLMIYQLAVVLCRFVAWNYFVHMHLEVMKVTQHPENWSIQVRWRIRGLPFHIFLMRFFRNKPEFYRIYDAYSTFFLNPQGLIKCHKVSKLMPSQPLQNKLKNLAVASLLGLELSDQRPSLLPWLVISSKGHQESIGDS</sequence>
<dbReference type="Pfam" id="PF10184">
    <property type="entry name" value="DUF2358"/>
    <property type="match status" value="1"/>
</dbReference>
<organism evidence="1 2">
    <name type="scientific">Laticauda laticaudata</name>
    <name type="common">Blue-ringed sea krait</name>
    <name type="synonym">Blue-lipped sea krait</name>
    <dbReference type="NCBI Taxonomy" id="8630"/>
    <lineage>
        <taxon>Eukaryota</taxon>
        <taxon>Metazoa</taxon>
        <taxon>Chordata</taxon>
        <taxon>Craniata</taxon>
        <taxon>Vertebrata</taxon>
        <taxon>Euteleostomi</taxon>
        <taxon>Lepidosauria</taxon>
        <taxon>Squamata</taxon>
        <taxon>Bifurcata</taxon>
        <taxon>Unidentata</taxon>
        <taxon>Episquamata</taxon>
        <taxon>Toxicofera</taxon>
        <taxon>Serpentes</taxon>
        <taxon>Colubroidea</taxon>
        <taxon>Elapidae</taxon>
        <taxon>Laticaudinae</taxon>
        <taxon>Laticauda</taxon>
    </lineage>
</organism>
<dbReference type="PANTHER" id="PTHR31094">
    <property type="entry name" value="RIKEN CDNA 2310061I04 GENE"/>
    <property type="match status" value="1"/>
</dbReference>
<reference evidence="1" key="1">
    <citation type="submission" date="2025-08" db="UniProtKB">
        <authorList>
            <consortium name="Ensembl"/>
        </authorList>
    </citation>
    <scope>IDENTIFICATION</scope>
</reference>
<proteinExistence type="predicted"/>
<reference evidence="1" key="2">
    <citation type="submission" date="2025-09" db="UniProtKB">
        <authorList>
            <consortium name="Ensembl"/>
        </authorList>
    </citation>
    <scope>IDENTIFICATION</scope>
</reference>